<evidence type="ECO:0000256" key="6">
    <source>
        <dbReference type="ARBA" id="ARBA00022737"/>
    </source>
</evidence>
<feature type="region of interest" description="Disordered" evidence="11">
    <location>
        <begin position="462"/>
        <end position="555"/>
    </location>
</feature>
<dbReference type="Gene3D" id="1.25.40.20">
    <property type="entry name" value="Ankyrin repeat-containing domain"/>
    <property type="match status" value="1"/>
</dbReference>
<evidence type="ECO:0000256" key="8">
    <source>
        <dbReference type="ARBA" id="ARBA00023065"/>
    </source>
</evidence>
<dbReference type="GO" id="GO:0005886">
    <property type="term" value="C:plasma membrane"/>
    <property type="evidence" value="ECO:0007669"/>
    <property type="project" value="UniProtKB-SubCell"/>
</dbReference>
<keyword evidence="7" id="KW-0106">Calcium</keyword>
<proteinExistence type="predicted"/>
<evidence type="ECO:0000256" key="7">
    <source>
        <dbReference type="ARBA" id="ARBA00022837"/>
    </source>
</evidence>
<dbReference type="Pfam" id="PF12796">
    <property type="entry name" value="Ank_2"/>
    <property type="match status" value="1"/>
</dbReference>
<feature type="repeat" description="ANK" evidence="10">
    <location>
        <begin position="85"/>
        <end position="117"/>
    </location>
</feature>
<dbReference type="GO" id="GO:0098703">
    <property type="term" value="P:calcium ion import across plasma membrane"/>
    <property type="evidence" value="ECO:0007669"/>
    <property type="project" value="TreeGrafter"/>
</dbReference>
<dbReference type="PANTHER" id="PTHR10582:SF31">
    <property type="entry name" value="TRANSIENT RECEPTOR POTENTIAL CATION CHANNEL SUBFAMILY V MEMBER 6-LIKE"/>
    <property type="match status" value="1"/>
</dbReference>
<organism evidence="13 14">
    <name type="scientific">Magallana gigas</name>
    <name type="common">Pacific oyster</name>
    <name type="synonym">Crassostrea gigas</name>
    <dbReference type="NCBI Taxonomy" id="29159"/>
    <lineage>
        <taxon>Eukaryota</taxon>
        <taxon>Metazoa</taxon>
        <taxon>Spiralia</taxon>
        <taxon>Lophotrochozoa</taxon>
        <taxon>Mollusca</taxon>
        <taxon>Bivalvia</taxon>
        <taxon>Autobranchia</taxon>
        <taxon>Pteriomorphia</taxon>
        <taxon>Ostreida</taxon>
        <taxon>Ostreoidea</taxon>
        <taxon>Ostreidae</taxon>
        <taxon>Magallana</taxon>
    </lineage>
</organism>
<dbReference type="SUPFAM" id="SSF48403">
    <property type="entry name" value="Ankyrin repeat"/>
    <property type="match status" value="1"/>
</dbReference>
<reference evidence="13" key="1">
    <citation type="submission" date="2022-08" db="UniProtKB">
        <authorList>
            <consortium name="EnsemblMetazoa"/>
        </authorList>
    </citation>
    <scope>IDENTIFICATION</scope>
    <source>
        <strain evidence="13">05x7-T-G4-1.051#20</strain>
    </source>
</reference>
<keyword evidence="10" id="KW-0040">ANK repeat</keyword>
<dbReference type="SMART" id="SM00248">
    <property type="entry name" value="ANK"/>
    <property type="match status" value="3"/>
</dbReference>
<evidence type="ECO:0000256" key="9">
    <source>
        <dbReference type="ARBA" id="ARBA00023303"/>
    </source>
</evidence>
<dbReference type="EnsemblMetazoa" id="G24392.1">
    <property type="protein sequence ID" value="G24392.1:cds"/>
    <property type="gene ID" value="G24392"/>
</dbReference>
<keyword evidence="14" id="KW-1185">Reference proteome</keyword>
<keyword evidence="5" id="KW-0107">Calcium channel</keyword>
<keyword evidence="9" id="KW-0407">Ion channel</keyword>
<dbReference type="PROSITE" id="PS50088">
    <property type="entry name" value="ANK_REPEAT"/>
    <property type="match status" value="2"/>
</dbReference>
<dbReference type="InterPro" id="IPR024862">
    <property type="entry name" value="TRPV"/>
</dbReference>
<evidence type="ECO:0000256" key="10">
    <source>
        <dbReference type="PROSITE-ProRule" id="PRU00023"/>
    </source>
</evidence>
<feature type="transmembrane region" description="Helical" evidence="12">
    <location>
        <begin position="307"/>
        <end position="331"/>
    </location>
</feature>
<feature type="repeat" description="ANK" evidence="10">
    <location>
        <begin position="135"/>
        <end position="167"/>
    </location>
</feature>
<name>A0A8W8KNR4_MAGGI</name>
<dbReference type="PANTHER" id="PTHR10582">
    <property type="entry name" value="TRANSIENT RECEPTOR POTENTIAL ION CHANNEL PROTEIN"/>
    <property type="match status" value="1"/>
</dbReference>
<dbReference type="PROSITE" id="PS50297">
    <property type="entry name" value="ANK_REP_REGION"/>
    <property type="match status" value="2"/>
</dbReference>
<keyword evidence="8" id="KW-0406">Ion transport</keyword>
<dbReference type="InterPro" id="IPR002110">
    <property type="entry name" value="Ankyrin_rpt"/>
</dbReference>
<evidence type="ECO:0000256" key="5">
    <source>
        <dbReference type="ARBA" id="ARBA00022673"/>
    </source>
</evidence>
<evidence type="ECO:0000256" key="12">
    <source>
        <dbReference type="SAM" id="Phobius"/>
    </source>
</evidence>
<sequence length="597" mass="68105">MGTFLDGLAKDIRNGDTESATIRLDTLEKMGKPNWLWKYQNPGQQGETLLHLAIKDQDDETLVTKLSELCPNLLLMAREQSVEFHGQTALHMAITKGNIEAIQAMLEVGRRKDIQMSTLLHIRATGSRFVNTVMMGQLPLTVAALTGNTDIVDVLLEFGADLHIQNEEYDTVFYSLVKYAATYPEKLAPKHGVTELFEEILNIKDVYCFISANDGLFDVKEYEVTEIDTVSTVRASGKRYHTPVFSKKNIPQFMHGIAKNVVHSIETQCAPCGEEDFTSYGSTLMAMFKLGIGIDDISVLYSAQIPWVAITIFIGYTVFTYLLMLNALIAMMSQTCSLVLEERFPQWRIQQLSVVLFIEDIICLCCFQNILSCAGTRKTIKGSDPITKQLKYEDRSFLEIHSLQMEYATTEDKIRAKKKCSELPTLRPQLNIQDSLLMSNDFTNSMYNSNFTSFRQRYRTGDLASESVRSSVGDSFQPSVRRRKSTKEKKRKPLEKLDERNTDEENEEMKNVRQVSPKTPEVLSDRSPTRKPTPKSQRKRYLSENDKEQRSQHSPVVEIESPIWRVNLTRTPLNGLNFEKGQKHLEYEIRNLADSYT</sequence>
<dbReference type="InterPro" id="IPR036770">
    <property type="entry name" value="Ankyrin_rpt-contain_sf"/>
</dbReference>
<dbReference type="PRINTS" id="PR01415">
    <property type="entry name" value="ANKYRIN"/>
</dbReference>
<evidence type="ECO:0000256" key="1">
    <source>
        <dbReference type="ARBA" id="ARBA00004651"/>
    </source>
</evidence>
<evidence type="ECO:0000256" key="2">
    <source>
        <dbReference type="ARBA" id="ARBA00022448"/>
    </source>
</evidence>
<keyword evidence="4" id="KW-0109">Calcium transport</keyword>
<keyword evidence="12" id="KW-0812">Transmembrane</keyword>
<evidence type="ECO:0000256" key="3">
    <source>
        <dbReference type="ARBA" id="ARBA00022475"/>
    </source>
</evidence>
<evidence type="ECO:0000313" key="13">
    <source>
        <dbReference type="EnsemblMetazoa" id="G24392.1:cds"/>
    </source>
</evidence>
<accession>A0A8W8KNR4</accession>
<evidence type="ECO:0000313" key="14">
    <source>
        <dbReference type="Proteomes" id="UP000005408"/>
    </source>
</evidence>
<feature type="compositionally biased region" description="Basic residues" evidence="11">
    <location>
        <begin position="480"/>
        <end position="493"/>
    </location>
</feature>
<evidence type="ECO:0000256" key="11">
    <source>
        <dbReference type="SAM" id="MobiDB-lite"/>
    </source>
</evidence>
<dbReference type="GO" id="GO:0005262">
    <property type="term" value="F:calcium channel activity"/>
    <property type="evidence" value="ECO:0007669"/>
    <property type="project" value="UniProtKB-KW"/>
</dbReference>
<protein>
    <recommendedName>
        <fullName evidence="15">Transient receptor potential cation channel subfamily V member 6</fullName>
    </recommendedName>
</protein>
<dbReference type="AlphaFoldDB" id="A0A8W8KNR4"/>
<keyword evidence="3" id="KW-1003">Cell membrane</keyword>
<dbReference type="Proteomes" id="UP000005408">
    <property type="component" value="Unassembled WGS sequence"/>
</dbReference>
<evidence type="ECO:0000256" key="4">
    <source>
        <dbReference type="ARBA" id="ARBA00022568"/>
    </source>
</evidence>
<evidence type="ECO:0008006" key="15">
    <source>
        <dbReference type="Google" id="ProtNLM"/>
    </source>
</evidence>
<keyword evidence="6" id="KW-0677">Repeat</keyword>
<keyword evidence="2" id="KW-0813">Transport</keyword>
<keyword evidence="12" id="KW-0472">Membrane</keyword>
<comment type="subcellular location">
    <subcellularLocation>
        <location evidence="1">Cell membrane</location>
        <topology evidence="1">Multi-pass membrane protein</topology>
    </subcellularLocation>
</comment>
<feature type="compositionally biased region" description="Polar residues" evidence="11">
    <location>
        <begin position="467"/>
        <end position="478"/>
    </location>
</feature>
<keyword evidence="12" id="KW-1133">Transmembrane helix</keyword>
<feature type="compositionally biased region" description="Basic and acidic residues" evidence="11">
    <location>
        <begin position="541"/>
        <end position="551"/>
    </location>
</feature>